<feature type="coiled-coil region" evidence="1">
    <location>
        <begin position="1697"/>
        <end position="1775"/>
    </location>
</feature>
<dbReference type="PANTHER" id="PTHR45615:SF63">
    <property type="entry name" value="CHROMOSOME UNDETERMINED SCAFFOLD_10, WHOLE GENOME SHOTGUN SEQUENCE"/>
    <property type="match status" value="1"/>
</dbReference>
<dbReference type="EMBL" id="HACM01005030">
    <property type="protein sequence ID" value="CRZ05472.1"/>
    <property type="molecule type" value="Transcribed_RNA"/>
</dbReference>
<keyword evidence="1" id="KW-0175">Coiled coil</keyword>
<sequence>MAAAAREPPAEHNHMMKIEPEELLFTSVRLNQVYTQCVRITNPMPWAVDIEISPGSDRFAVQPSHVQLPASGQALIEVRLHLRKPIPKPRKAKEVAYDCDHMHRDIFHVRSSFFQQKFFALISLWGSTVIVPHRLDQVMEPSHKNDTIPPADSKKSMEAVSPKTDKVIQNAEVLEVEHKVNAKKLTLAYEEELIHAKKENDDLRRQLSSAKDECEFLTQKANSFDTLTRTLSSKSPAIAAMVDIIVEREREDNEFKNKKVLSILKAKDDTISNLQHVLDCKLKDLNVKIASVDDLQNEKAALQAELFKIRQLLTSATENIAVKEADLQEQQELLRAHMEDNFEMSKASAEKVQLLERDNVQLSASLKACQHELRERKANGDPQQLKSLIEQLNNDLTRAQEEHKNKIGEMHAMADKSAIQIAEIASHKEFIKRLKSEATTMKKEIENLNIVNSGLSSDIVSLQAKVQDAEASILFKDSKISELKKIIEDDRENVSTSNVARLRSQLAESLEVNAQLQSDIDKLQSLQSIAQASLLNHEKKLHCISTRDDNESEHPTLLGIRKAISTLYNQLHGHRGEVAAAASHNLLEMLSSISLRVAVMEANLQTSQISCTTFKNQMSSIQISHLRQISHLEDAIREKTELLRIHQVKAPLSKEISSLHSDNEDSELTKRYVALQAQVDQIVAQESKRNSMQELHEQETENARQLLALSNRLQQEVHRLRAIIYPDFEAHSVNTWEKDLLDSMEHIKTHRYALIKENETLRLELERSGLKVHQLQCEKQQEISVCAEANKVIIELERQLHIVNISETLVSEPIEFVSSKRCESCSDLLVSQMNSFQIEKQSDDIDVNQVSTDSKIENTLTRRIFALESELDECKSHVEVLLKTTEALQSGEENRVIRDKNACIIAIAAQLSTTKTLECSANRRLRDLSIDLWRLQKSEMASQATITRMRAKNLSLQKLLHQASLDKNEQVKRTRKQHSQIELLRRRTLEMKKMSSLVSSMRHEMRETEERFTAALAKKGSGPDRIEDVEFSRCLTCDAVINDYSKTIDTRIDSIISSIQKSLDSENAPRLVTIVESVRKDAIQLSRLLLETEQNNCIVKHKYVDLKQRNCALRGIYETVKTELKISNKIIAELRTDVSMVPVTLDYAGPEQANVGGEESSNWQIPLLKAEIISVAHQRDRIQRQLELSTIKFASEIATAEQNIRNSISQKVTADLSSLERSVELMLRPIVDADPSNAAVVLGNQIVACKAVEMQLLDRIDVLMRSNENLVRESLSYQHLSDNLESQLLEKEDTEINNHNHLHDHCVARIRDLEASAEALRSPPPDSHNRRVLQDIRWNEELPQKETSLTTDENLDHNVTTNIKKWGSPSHKLSPSLKASKFGDGADSLSHGSSVFPKTPGFAKPILKKQHVHRSSQTQEREKPLKKSHDAEQSTIPVDSGPEQPHRKVDDCSLKDVAFARSTLRKMNGHVNALLNACDNVEFGSTAKVLHFRNEVKTEAFQIGLSWRQMEPTICNLCDERTKLAAGVEMVRTQMQELRMMKSKTSPEKQLRSESSNTECMLDCCNAGVNTDAIPPQCTSECTMEKQKLEEFLEKLQKEKSALALQNEGAWEICSRLQKNVDELERGQQESNVPRQPVNLVSTSNSESQTESGIQKGNAEKKKHKVLKAKYELVVAELRIAKEKAFELESGNQSIKSEFLREQSRLLKQQKVAAEKERNEAVKNAITSSSEEINLLKSHLSREIAIHTQQFEALLNEFERYRDEHEKVVAAYEADILSMKTSQGKPQVKQTLQNPNEYYSESSLECGDCGAARHELERVREQLLASKSLCRTLRRQIRVNDLRQQSTPSVPVSRSVSPSSSSQRKISKLESRLQQYRIQVQTLTDTINVASSQTEVVNLTHRVEELVKTIEMKEKKLKESSQFIINRDRIIADLRQRLQRLTEAKNDVKEASSSVHEKMHSLAGDLSRKTALLKDATSKIDELQSQIADQTQLREALRRTKNMLQRKETSLNTLQQQLETIKQSNQELEESIKLTTSQLEELKKDNQRLKKTVAVSSKRSERLQSIIARFSSELAGASERVAAQVGSENMRAPTTSRDNASLDPLSLSQALPEFSTMELEDLLSVSVSVSPARSVSDCKSDCARIKPLLNDLSDPSVIVEGLMVQVAHRVSLERELFHLLSKNHIGVDDALPNIIAS</sequence>
<feature type="compositionally biased region" description="Basic and acidic residues" evidence="2">
    <location>
        <begin position="141"/>
        <end position="157"/>
    </location>
</feature>
<feature type="region of interest" description="Disordered" evidence="2">
    <location>
        <begin position="141"/>
        <end position="161"/>
    </location>
</feature>
<feature type="coiled-coil region" evidence="1">
    <location>
        <begin position="499"/>
        <end position="526"/>
    </location>
</feature>
<evidence type="ECO:0000256" key="2">
    <source>
        <dbReference type="SAM" id="MobiDB-lite"/>
    </source>
</evidence>
<protein>
    <submittedName>
        <fullName evidence="3">Uncharacterized protein</fullName>
    </submittedName>
</protein>
<organism evidence="3">
    <name type="scientific">Spongospora subterranea</name>
    <dbReference type="NCBI Taxonomy" id="70186"/>
    <lineage>
        <taxon>Eukaryota</taxon>
        <taxon>Sar</taxon>
        <taxon>Rhizaria</taxon>
        <taxon>Endomyxa</taxon>
        <taxon>Phytomyxea</taxon>
        <taxon>Plasmodiophorida</taxon>
        <taxon>Plasmodiophoridae</taxon>
        <taxon>Spongospora</taxon>
    </lineage>
</organism>
<feature type="region of interest" description="Disordered" evidence="2">
    <location>
        <begin position="1409"/>
        <end position="1450"/>
    </location>
</feature>
<feature type="coiled-coil region" evidence="1">
    <location>
        <begin position="285"/>
        <end position="451"/>
    </location>
</feature>
<feature type="coiled-coil region" evidence="1">
    <location>
        <begin position="1579"/>
        <end position="1606"/>
    </location>
</feature>
<accession>A0A0H5QUP6</accession>
<proteinExistence type="predicted"/>
<feature type="compositionally biased region" description="Low complexity" evidence="2">
    <location>
        <begin position="1844"/>
        <end position="1863"/>
    </location>
</feature>
<feature type="region of interest" description="Disordered" evidence="2">
    <location>
        <begin position="1625"/>
        <end position="1661"/>
    </location>
</feature>
<feature type="compositionally biased region" description="Basic and acidic residues" evidence="2">
    <location>
        <begin position="1419"/>
        <end position="1432"/>
    </location>
</feature>
<dbReference type="Gene3D" id="1.10.287.1490">
    <property type="match status" value="1"/>
</dbReference>
<evidence type="ECO:0000313" key="3">
    <source>
        <dbReference type="EMBL" id="CRZ05472.1"/>
    </source>
</evidence>
<name>A0A0H5QUP6_9EUKA</name>
<reference evidence="3" key="1">
    <citation type="submission" date="2015-04" db="EMBL/GenBank/DDBJ databases">
        <title>The genome sequence of the plant pathogenic Rhizarian Plasmodiophora brassicae reveals insights in its biotrophic life cycle and the origin of chitin synthesis.</title>
        <authorList>
            <person name="Schwelm A."/>
            <person name="Fogelqvist J."/>
            <person name="Knaust A."/>
            <person name="Julke S."/>
            <person name="Lilja T."/>
            <person name="Dhandapani V."/>
            <person name="Bonilla-Rosso G."/>
            <person name="Karlsson M."/>
            <person name="Shevchenko A."/>
            <person name="Choi S.R."/>
            <person name="Kim H.G."/>
            <person name="Park J.Y."/>
            <person name="Lim Y.P."/>
            <person name="Ludwig-Muller J."/>
            <person name="Dixelius C."/>
        </authorList>
    </citation>
    <scope>NUCLEOTIDE SEQUENCE</scope>
    <source>
        <tissue evidence="3">Potato root galls</tissue>
    </source>
</reference>
<feature type="compositionally biased region" description="Polar residues" evidence="2">
    <location>
        <begin position="1629"/>
        <end position="1655"/>
    </location>
</feature>
<dbReference type="PANTHER" id="PTHR45615">
    <property type="entry name" value="MYOSIN HEAVY CHAIN, NON-MUSCLE"/>
    <property type="match status" value="1"/>
</dbReference>
<feature type="coiled-coil region" evidence="1">
    <location>
        <begin position="186"/>
        <end position="220"/>
    </location>
</feature>
<evidence type="ECO:0000256" key="1">
    <source>
        <dbReference type="SAM" id="Coils"/>
    </source>
</evidence>
<feature type="region of interest" description="Disordered" evidence="2">
    <location>
        <begin position="1844"/>
        <end position="1866"/>
    </location>
</feature>